<evidence type="ECO:0000313" key="5">
    <source>
        <dbReference type="EMBL" id="CAD8477185.1"/>
    </source>
</evidence>
<dbReference type="EMBL" id="HBEO01009590">
    <property type="protein sequence ID" value="CAD8477185.1"/>
    <property type="molecule type" value="Transcribed_RNA"/>
</dbReference>
<dbReference type="Pfam" id="PF21674">
    <property type="entry name" value="CCDC22_N"/>
    <property type="match status" value="1"/>
</dbReference>
<organism evidence="5">
    <name type="scientific">Hanusia phi</name>
    <dbReference type="NCBI Taxonomy" id="3032"/>
    <lineage>
        <taxon>Eukaryota</taxon>
        <taxon>Cryptophyceae</taxon>
        <taxon>Pyrenomonadales</taxon>
        <taxon>Geminigeraceae</taxon>
        <taxon>Hanusia</taxon>
    </lineage>
</organism>
<accession>A0A7S0EBG3</accession>
<dbReference type="InterPro" id="IPR048348">
    <property type="entry name" value="CCDC22_CC"/>
</dbReference>
<comment type="similarity">
    <text evidence="1">Belongs to the CCDC22 family.</text>
</comment>
<feature type="coiled-coil region" evidence="2">
    <location>
        <begin position="509"/>
        <end position="555"/>
    </location>
</feature>
<feature type="domain" description="CCDC22 N-terminal" evidence="4">
    <location>
        <begin position="1"/>
        <end position="49"/>
    </location>
</feature>
<evidence type="ECO:0000256" key="2">
    <source>
        <dbReference type="SAM" id="Coils"/>
    </source>
</evidence>
<gene>
    <name evidence="5" type="ORF">HPHI1048_LOCUS6723</name>
</gene>
<evidence type="ECO:0000256" key="1">
    <source>
        <dbReference type="ARBA" id="ARBA00006438"/>
    </source>
</evidence>
<name>A0A7S0EBG3_9CRYP</name>
<feature type="coiled-coil region" evidence="2">
    <location>
        <begin position="229"/>
        <end position="291"/>
    </location>
</feature>
<dbReference type="InterPro" id="IPR008530">
    <property type="entry name" value="CCDC22"/>
</dbReference>
<feature type="domain" description="CCDC22 coiled-coil" evidence="3">
    <location>
        <begin position="125"/>
        <end position="528"/>
    </location>
</feature>
<proteinExistence type="inferred from homology"/>
<feature type="coiled-coil region" evidence="2">
    <location>
        <begin position="359"/>
        <end position="454"/>
    </location>
</feature>
<reference evidence="5" key="1">
    <citation type="submission" date="2021-01" db="EMBL/GenBank/DDBJ databases">
        <authorList>
            <person name="Corre E."/>
            <person name="Pelletier E."/>
            <person name="Niang G."/>
            <person name="Scheremetjew M."/>
            <person name="Finn R."/>
            <person name="Kale V."/>
            <person name="Holt S."/>
            <person name="Cochrane G."/>
            <person name="Meng A."/>
            <person name="Brown T."/>
            <person name="Cohen L."/>
        </authorList>
    </citation>
    <scope>NUCLEOTIDE SEQUENCE</scope>
    <source>
        <strain evidence="5">CCMP325</strain>
    </source>
</reference>
<dbReference type="InterPro" id="IPR048349">
    <property type="entry name" value="CCDC22_N"/>
</dbReference>
<evidence type="ECO:0000259" key="4">
    <source>
        <dbReference type="Pfam" id="PF21674"/>
    </source>
</evidence>
<protein>
    <recommendedName>
        <fullName evidence="6">Coiled-coil domain-containing protein 22 homolog</fullName>
    </recommendedName>
</protein>
<dbReference type="GO" id="GO:2000060">
    <property type="term" value="P:positive regulation of ubiquitin-dependent protein catabolic process"/>
    <property type="evidence" value="ECO:0007669"/>
    <property type="project" value="TreeGrafter"/>
</dbReference>
<feature type="coiled-coil region" evidence="2">
    <location>
        <begin position="149"/>
        <end position="183"/>
    </location>
</feature>
<dbReference type="PANTHER" id="PTHR15668">
    <property type="entry name" value="JM1 PROTEIN"/>
    <property type="match status" value="1"/>
</dbReference>
<dbReference type="AlphaFoldDB" id="A0A7S0EBG3"/>
<dbReference type="GO" id="GO:0097602">
    <property type="term" value="F:cullin family protein binding"/>
    <property type="evidence" value="ECO:0007669"/>
    <property type="project" value="TreeGrafter"/>
</dbReference>
<dbReference type="Pfam" id="PF05667">
    <property type="entry name" value="CCDC22_CC"/>
    <property type="match status" value="1"/>
</dbReference>
<sequence>MSSRFRFCTELAESVKKSGFKGELGFHQFLYPSATSTRDLLSFLVDRLSKGGQNQGAGDLAGDGQILSRNIATSLRSAREAPRKLAVCRPRTLRGLHLRDQTWSYPCLRVSTSPLLDLPTSTASLSQASLKQISSPHSLAPSLFEANLILERRHKNEELELSVEEAKAKKAAFAKQVKEAIRLASANKPKHENDSLLALLEEWGGSKGPSKSTRFTRAADFGQEREQSILALDAELTREERKRAAEEERQARIQREEEERKEVETRLQEELEELTQQAERFAREAEIQSNNQRQLDIQIEEETNKTEELVAQYKLKKRTLALLANRDENVAQLRKVSEESAARLMELAVEWERHRLPLLEELRSKKSQLLQRQEDMKWKIERIKEMREEMKTLADQVRAKDEVVKSLMEEFKAMPKSVLRSAYIRRISELSKNMQKQKKDIRAILNDTREIQQEIAISSDILSRSYGAADDVVYREARDKGDASSKMMYKLLVSMHELFAELSSTVEKIGATQNEAREIELKIEQENARLNVLNMEQVVKDLEQIKTENQSMAKQLGQ</sequence>
<keyword evidence="2" id="KW-0175">Coiled coil</keyword>
<evidence type="ECO:0000259" key="3">
    <source>
        <dbReference type="Pfam" id="PF05667"/>
    </source>
</evidence>
<dbReference type="PANTHER" id="PTHR15668:SF4">
    <property type="entry name" value="COILED-COIL DOMAIN-CONTAINING PROTEIN 22"/>
    <property type="match status" value="1"/>
</dbReference>
<evidence type="ECO:0008006" key="6">
    <source>
        <dbReference type="Google" id="ProtNLM"/>
    </source>
</evidence>